<evidence type="ECO:0000256" key="4">
    <source>
        <dbReference type="ARBA" id="ARBA00022741"/>
    </source>
</evidence>
<evidence type="ECO:0000256" key="1">
    <source>
        <dbReference type="ARBA" id="ARBA00004611"/>
    </source>
</evidence>
<dbReference type="GeneTree" id="ENSGT00940000154857"/>
<dbReference type="SUPFAM" id="SSF56059">
    <property type="entry name" value="Glutathione synthetase ATP-binding domain-like"/>
    <property type="match status" value="1"/>
</dbReference>
<dbReference type="Proteomes" id="UP000694546">
    <property type="component" value="Chromosome 13"/>
</dbReference>
<evidence type="ECO:0000256" key="7">
    <source>
        <dbReference type="SAM" id="MobiDB-lite"/>
    </source>
</evidence>
<dbReference type="InterPro" id="IPR004344">
    <property type="entry name" value="TTL/TTLL_fam"/>
</dbReference>
<evidence type="ECO:0000256" key="6">
    <source>
        <dbReference type="ARBA" id="ARBA00048944"/>
    </source>
</evidence>
<keyword evidence="4" id="KW-0547">Nucleotide-binding</keyword>
<dbReference type="OMA" id="SHHMGRL"/>
<organism evidence="8 9">
    <name type="scientific">Gadus morhua</name>
    <name type="common">Atlantic cod</name>
    <dbReference type="NCBI Taxonomy" id="8049"/>
    <lineage>
        <taxon>Eukaryota</taxon>
        <taxon>Metazoa</taxon>
        <taxon>Chordata</taxon>
        <taxon>Craniata</taxon>
        <taxon>Vertebrata</taxon>
        <taxon>Euteleostomi</taxon>
        <taxon>Actinopterygii</taxon>
        <taxon>Neopterygii</taxon>
        <taxon>Teleostei</taxon>
        <taxon>Neoteleostei</taxon>
        <taxon>Acanthomorphata</taxon>
        <taxon>Zeiogadaria</taxon>
        <taxon>Gadariae</taxon>
        <taxon>Gadiformes</taxon>
        <taxon>Gadoidei</taxon>
        <taxon>Gadidae</taxon>
        <taxon>Gadus</taxon>
    </lineage>
</organism>
<dbReference type="Gene3D" id="3.30.470.20">
    <property type="entry name" value="ATP-grasp fold, B domain"/>
    <property type="match status" value="1"/>
</dbReference>
<dbReference type="GO" id="GO:0015630">
    <property type="term" value="C:microtubule cytoskeleton"/>
    <property type="evidence" value="ECO:0007669"/>
    <property type="project" value="TreeGrafter"/>
</dbReference>
<dbReference type="GO" id="GO:0005524">
    <property type="term" value="F:ATP binding"/>
    <property type="evidence" value="ECO:0007669"/>
    <property type="project" value="UniProtKB-KW"/>
</dbReference>
<name>A0A8C5F4W2_GADMO</name>
<keyword evidence="9" id="KW-1185">Reference proteome</keyword>
<feature type="compositionally biased region" description="Pro residues" evidence="7">
    <location>
        <begin position="568"/>
        <end position="588"/>
    </location>
</feature>
<dbReference type="PANTHER" id="PTHR45870">
    <property type="entry name" value="TUBULIN MONOGLYCYLASE TTLL3"/>
    <property type="match status" value="1"/>
</dbReference>
<evidence type="ECO:0000313" key="8">
    <source>
        <dbReference type="Ensembl" id="ENSGMOP00000004800.2"/>
    </source>
</evidence>
<evidence type="ECO:0000313" key="9">
    <source>
        <dbReference type="Proteomes" id="UP000694546"/>
    </source>
</evidence>
<feature type="region of interest" description="Disordered" evidence="7">
    <location>
        <begin position="567"/>
        <end position="749"/>
    </location>
</feature>
<dbReference type="InterPro" id="IPR051437">
    <property type="entry name" value="TTLL_monoglycylase"/>
</dbReference>
<reference evidence="8" key="2">
    <citation type="submission" date="2025-09" db="UniProtKB">
        <authorList>
            <consortium name="Ensembl"/>
        </authorList>
    </citation>
    <scope>IDENTIFICATION</scope>
</reference>
<feature type="compositionally biased region" description="Acidic residues" evidence="7">
    <location>
        <begin position="81"/>
        <end position="95"/>
    </location>
</feature>
<dbReference type="GO" id="GO:0070736">
    <property type="term" value="F:protein-glycine ligase activity, initiating"/>
    <property type="evidence" value="ECO:0007669"/>
    <property type="project" value="TreeGrafter"/>
</dbReference>
<evidence type="ECO:0008006" key="10">
    <source>
        <dbReference type="Google" id="ProtNLM"/>
    </source>
</evidence>
<dbReference type="GO" id="GO:0003341">
    <property type="term" value="P:cilium movement"/>
    <property type="evidence" value="ECO:0007669"/>
    <property type="project" value="TreeGrafter"/>
</dbReference>
<dbReference type="Ensembl" id="ENSGMOT00000004941.2">
    <property type="protein sequence ID" value="ENSGMOP00000004800.2"/>
    <property type="gene ID" value="ENSGMOG00000004517.2"/>
</dbReference>
<evidence type="ECO:0000256" key="3">
    <source>
        <dbReference type="ARBA" id="ARBA00022598"/>
    </source>
</evidence>
<reference evidence="8" key="1">
    <citation type="submission" date="2025-08" db="UniProtKB">
        <authorList>
            <consortium name="Ensembl"/>
        </authorList>
    </citation>
    <scope>IDENTIFICATION</scope>
</reference>
<protein>
    <recommendedName>
        <fullName evidence="10">Tubulin monoglycylase TTLL3-like</fullName>
    </recommendedName>
</protein>
<keyword evidence="2" id="KW-0963">Cytoplasm</keyword>
<dbReference type="GO" id="GO:0005930">
    <property type="term" value="C:axoneme"/>
    <property type="evidence" value="ECO:0007669"/>
    <property type="project" value="TreeGrafter"/>
</dbReference>
<dbReference type="AlphaFoldDB" id="A0A8C5F4W2"/>
<comment type="subcellular location">
    <subcellularLocation>
        <location evidence="1">Cytoplasm</location>
        <location evidence="1">Cytoskeleton</location>
        <location evidence="1">Flagellum axoneme</location>
    </subcellularLocation>
</comment>
<evidence type="ECO:0000256" key="2">
    <source>
        <dbReference type="ARBA" id="ARBA00022490"/>
    </source>
</evidence>
<proteinExistence type="predicted"/>
<dbReference type="Pfam" id="PF03133">
    <property type="entry name" value="TTL"/>
    <property type="match status" value="1"/>
</dbReference>
<dbReference type="PROSITE" id="PS51221">
    <property type="entry name" value="TTL"/>
    <property type="match status" value="1"/>
</dbReference>
<sequence>ETPGAPPMGAKGRRSSVLLSLPVLNPERLKAAKALAERAVKQGKVFSIQGPYPVVRADLRARGWVERRLTPPFQKAPSERGDEEGEGDEDGEEDRAEVDGMYNLMSRLVRNETASLLWTMRRDTIDCKSLRKDQMTNHYANSGTFTTKVGLCVNLQNLLWFDTADPDSFFPRCYRLGAQDEKQAFIEDFRRTACSSLLQYVVESSCGKRQCRRQARRFVDAGMIDSALHVCQEFLNSLEHGDIDVTVETFTSLTGEQWTEFLRDYYLVVHGGARIQGAVEFVERCRRMLSRLHEVCPQLDTDGLHNVWIVKPGAMSRGRGIMCMNRLEDILTLVHSDSTLIKDSKWVVQKYLERPLLVYGTKFDIRQWFLVTDWNPLTIWFYNECYLRFSTQPYSISSLDSSVHLCNNSIQKHFAPSRARHPGLPDDNMWSCSQFRAYLQDQGLGGSQWGVLAVPGMQQAVVRAMRTAQDLVEPRRASFELYGADFMLGRDLRPWLLEINASPTMACSAVATARLCPAVQLDTLRVVLDWRGEPAADTGGFYLLYKQAAVEVPHYVGTNLLVEGAPLRPAPSRPAPRKPPSCPNPLPPRASVEPSPPVVHKTPPTAVKTPGLRPPQAPTAVKTPGLRPPQAPTTDKPPGLRPPQAPTTDKPPGLRPRPASRVRPSGTKRPSSGDLRTPLPSLSLKSRLHGRTLSGGPPGPGGRPPGLGSRSHHRSAPERPAPLAPGGPRASRGPPEGPRARHPGLSQGQDRVALVPVTLLCSPGLPAHRPPQAPTLTLAGGEPLSPWARSLQGEGRPHRRALPSLSGPLPDLEVFSLRPGSLSRERSALLSLQSLHRFKVCSRRQTLCRYQFTGVANH</sequence>
<keyword evidence="3" id="KW-0436">Ligase</keyword>
<comment type="catalytic activity">
    <reaction evidence="6">
        <text>L-glutamyl-[protein] + glycine + ATP = glycyl-L-glutamyl-[protein] + ADP + phosphate + H(+)</text>
        <dbReference type="Rhea" id="RHEA:67180"/>
        <dbReference type="Rhea" id="RHEA-COMP:10208"/>
        <dbReference type="Rhea" id="RHEA-COMP:17207"/>
        <dbReference type="ChEBI" id="CHEBI:15378"/>
        <dbReference type="ChEBI" id="CHEBI:29973"/>
        <dbReference type="ChEBI" id="CHEBI:30616"/>
        <dbReference type="ChEBI" id="CHEBI:43474"/>
        <dbReference type="ChEBI" id="CHEBI:57305"/>
        <dbReference type="ChEBI" id="CHEBI:167890"/>
        <dbReference type="ChEBI" id="CHEBI:456216"/>
    </reaction>
    <physiologicalReaction direction="left-to-right" evidence="6">
        <dbReference type="Rhea" id="RHEA:67181"/>
    </physiologicalReaction>
</comment>
<evidence type="ECO:0000256" key="5">
    <source>
        <dbReference type="ARBA" id="ARBA00022840"/>
    </source>
</evidence>
<keyword evidence="5" id="KW-0067">ATP-binding</keyword>
<dbReference type="PANTHER" id="PTHR45870:SF2">
    <property type="entry name" value="TUBULIN MONOGLYCYLASE TTLL3"/>
    <property type="match status" value="1"/>
</dbReference>
<dbReference type="GO" id="GO:0060271">
    <property type="term" value="P:cilium assembly"/>
    <property type="evidence" value="ECO:0007669"/>
    <property type="project" value="TreeGrafter"/>
</dbReference>
<feature type="region of interest" description="Disordered" evidence="7">
    <location>
        <begin position="70"/>
        <end position="95"/>
    </location>
</feature>
<accession>A0A8C5F4W2</accession>